<evidence type="ECO:0000313" key="2">
    <source>
        <dbReference type="EMBL" id="KYM97849.1"/>
    </source>
</evidence>
<keyword evidence="3" id="KW-1185">Reference proteome</keyword>
<organism evidence="2 3">
    <name type="scientific">Cyphomyrmex costatus</name>
    <dbReference type="NCBI Taxonomy" id="456900"/>
    <lineage>
        <taxon>Eukaryota</taxon>
        <taxon>Metazoa</taxon>
        <taxon>Ecdysozoa</taxon>
        <taxon>Arthropoda</taxon>
        <taxon>Hexapoda</taxon>
        <taxon>Insecta</taxon>
        <taxon>Pterygota</taxon>
        <taxon>Neoptera</taxon>
        <taxon>Endopterygota</taxon>
        <taxon>Hymenoptera</taxon>
        <taxon>Apocrita</taxon>
        <taxon>Aculeata</taxon>
        <taxon>Formicoidea</taxon>
        <taxon>Formicidae</taxon>
        <taxon>Myrmicinae</taxon>
        <taxon>Cyphomyrmex</taxon>
    </lineage>
</organism>
<dbReference type="AlphaFoldDB" id="A0A151ICT3"/>
<accession>A0A151ICT3</accession>
<name>A0A151ICT3_9HYME</name>
<evidence type="ECO:0000256" key="1">
    <source>
        <dbReference type="SAM" id="MobiDB-lite"/>
    </source>
</evidence>
<sequence length="231" mass="26419">MSNEERPYYIVEFSDGIQLIPHNWFNSSKNKAYWPNFINITKYNKAIKNMQPVGEDWNLYDVIKIFGSAQSFESGKKKLKLAETISDLNTDFSDEEKSKKERRKKAAKKFNTDSDTDSDSSAIIESLLEPFPIINAHKAKTVNTIIDSKFESLQKIDNQAASTSFQSNYDILPSEFSITSKKQKRDEISALNSKNKKMKKNNIEKDFEVDKENLQPCISTGTCICIIICTI</sequence>
<dbReference type="STRING" id="456900.A0A151ICT3"/>
<gene>
    <name evidence="2" type="ORF">ALC62_11453</name>
</gene>
<dbReference type="EMBL" id="KQ978025">
    <property type="protein sequence ID" value="KYM97849.1"/>
    <property type="molecule type" value="Genomic_DNA"/>
</dbReference>
<evidence type="ECO:0000313" key="3">
    <source>
        <dbReference type="Proteomes" id="UP000078542"/>
    </source>
</evidence>
<dbReference type="Proteomes" id="UP000078542">
    <property type="component" value="Unassembled WGS sequence"/>
</dbReference>
<protein>
    <submittedName>
        <fullName evidence="2">Uncharacterized protein</fullName>
    </submittedName>
</protein>
<feature type="region of interest" description="Disordered" evidence="1">
    <location>
        <begin position="92"/>
        <end position="118"/>
    </location>
</feature>
<proteinExistence type="predicted"/>
<reference evidence="2 3" key="1">
    <citation type="submission" date="2016-03" db="EMBL/GenBank/DDBJ databases">
        <title>Cyphomyrmex costatus WGS genome.</title>
        <authorList>
            <person name="Nygaard S."/>
            <person name="Hu H."/>
            <person name="Boomsma J."/>
            <person name="Zhang G."/>
        </authorList>
    </citation>
    <scope>NUCLEOTIDE SEQUENCE [LARGE SCALE GENOMIC DNA]</scope>
    <source>
        <strain evidence="2">MS0001</strain>
        <tissue evidence="2">Whole body</tissue>
    </source>
</reference>